<dbReference type="Gene3D" id="3.10.129.10">
    <property type="entry name" value="Hotdog Thioesterase"/>
    <property type="match status" value="1"/>
</dbReference>
<organism evidence="2 3">
    <name type="scientific">Streptomyces salyersiae</name>
    <dbReference type="NCBI Taxonomy" id="3075530"/>
    <lineage>
        <taxon>Bacteria</taxon>
        <taxon>Bacillati</taxon>
        <taxon>Actinomycetota</taxon>
        <taxon>Actinomycetes</taxon>
        <taxon>Kitasatosporales</taxon>
        <taxon>Streptomycetaceae</taxon>
        <taxon>Streptomyces</taxon>
    </lineage>
</organism>
<evidence type="ECO:0000313" key="3">
    <source>
        <dbReference type="Proteomes" id="UP001183777"/>
    </source>
</evidence>
<accession>A0ABU2RD26</accession>
<dbReference type="EMBL" id="JAVREX010000001">
    <property type="protein sequence ID" value="MDT0426375.1"/>
    <property type="molecule type" value="Genomic_DNA"/>
</dbReference>
<dbReference type="InterPro" id="IPR029069">
    <property type="entry name" value="HotDog_dom_sf"/>
</dbReference>
<protein>
    <submittedName>
        <fullName evidence="2">Uncharacterized protein</fullName>
    </submittedName>
</protein>
<feature type="compositionally biased region" description="Basic and acidic residues" evidence="1">
    <location>
        <begin position="112"/>
        <end position="127"/>
    </location>
</feature>
<reference evidence="3" key="1">
    <citation type="submission" date="2023-07" db="EMBL/GenBank/DDBJ databases">
        <title>30 novel species of actinomycetes from the DSMZ collection.</title>
        <authorList>
            <person name="Nouioui I."/>
        </authorList>
    </citation>
    <scope>NUCLEOTIDE SEQUENCE [LARGE SCALE GENOMIC DNA]</scope>
    <source>
        <strain evidence="3">DSM 41770</strain>
    </source>
</reference>
<dbReference type="RefSeq" id="WP_311654525.1">
    <property type="nucleotide sequence ID" value="NZ_JAVREX010000001.1"/>
</dbReference>
<keyword evidence="3" id="KW-1185">Reference proteome</keyword>
<name>A0ABU2RD26_9ACTN</name>
<feature type="compositionally biased region" description="Low complexity" evidence="1">
    <location>
        <begin position="44"/>
        <end position="59"/>
    </location>
</feature>
<evidence type="ECO:0000256" key="1">
    <source>
        <dbReference type="SAM" id="MobiDB-lite"/>
    </source>
</evidence>
<dbReference type="Pfam" id="PF07977">
    <property type="entry name" value="FabA"/>
    <property type="match status" value="1"/>
</dbReference>
<proteinExistence type="predicted"/>
<gene>
    <name evidence="2" type="ORF">RM649_01735</name>
</gene>
<dbReference type="InterPro" id="IPR013114">
    <property type="entry name" value="FabA_FabZ"/>
</dbReference>
<sequence>MLRKARSTAWAGWRGAGTDGADGGVTGIGDSSSYRRGGRRAQGARRAAGAAPGADAPARTGSARFIRGRRGPPCPPAGPEVCPPRAARAPVPRTRRHSAPGGNPSPSPTRSPEGRTRPNEPPRPRREWSFRAHFFQDPVRPGSLGVEAMCRLLRFHLPESGTGARGPYATADATLWGDTTCIYRVRGPGMRVVSDAVAAP</sequence>
<feature type="compositionally biased region" description="Low complexity" evidence="1">
    <location>
        <begin position="83"/>
        <end position="92"/>
    </location>
</feature>
<feature type="region of interest" description="Disordered" evidence="1">
    <location>
        <begin position="1"/>
        <end position="127"/>
    </location>
</feature>
<dbReference type="SUPFAM" id="SSF54637">
    <property type="entry name" value="Thioesterase/thiol ester dehydrase-isomerase"/>
    <property type="match status" value="1"/>
</dbReference>
<evidence type="ECO:0000313" key="2">
    <source>
        <dbReference type="EMBL" id="MDT0426375.1"/>
    </source>
</evidence>
<dbReference type="Proteomes" id="UP001183777">
    <property type="component" value="Unassembled WGS sequence"/>
</dbReference>
<comment type="caution">
    <text evidence="2">The sequence shown here is derived from an EMBL/GenBank/DDBJ whole genome shotgun (WGS) entry which is preliminary data.</text>
</comment>
<feature type="compositionally biased region" description="Gly residues" evidence="1">
    <location>
        <begin position="14"/>
        <end position="27"/>
    </location>
</feature>
<feature type="compositionally biased region" description="Pro residues" evidence="1">
    <location>
        <begin position="72"/>
        <end position="82"/>
    </location>
</feature>